<keyword evidence="2" id="KW-1185">Reference proteome</keyword>
<dbReference type="InterPro" id="IPR043047">
    <property type="entry name" value="Hri1_N_sf"/>
</dbReference>
<gene>
    <name evidence="1" type="ORF">H2200_007862</name>
</gene>
<organism evidence="1 2">
    <name type="scientific">Cladophialophora chaetospira</name>
    <dbReference type="NCBI Taxonomy" id="386627"/>
    <lineage>
        <taxon>Eukaryota</taxon>
        <taxon>Fungi</taxon>
        <taxon>Dikarya</taxon>
        <taxon>Ascomycota</taxon>
        <taxon>Pezizomycotina</taxon>
        <taxon>Eurotiomycetes</taxon>
        <taxon>Chaetothyriomycetidae</taxon>
        <taxon>Chaetothyriales</taxon>
        <taxon>Herpotrichiellaceae</taxon>
        <taxon>Cladophialophora</taxon>
    </lineage>
</organism>
<name>A0AA39CH00_9EURO</name>
<dbReference type="AlphaFoldDB" id="A0AA39CH00"/>
<dbReference type="Gene3D" id="2.40.128.320">
    <property type="entry name" value="Protein HRI1, N-terminal domain"/>
    <property type="match status" value="1"/>
</dbReference>
<dbReference type="EMBL" id="JAPDRK010000011">
    <property type="protein sequence ID" value="KAJ9607783.1"/>
    <property type="molecule type" value="Genomic_DNA"/>
</dbReference>
<dbReference type="Pfam" id="PF16815">
    <property type="entry name" value="HRI1"/>
    <property type="match status" value="1"/>
</dbReference>
<comment type="caution">
    <text evidence="1">The sequence shown here is derived from an EMBL/GenBank/DDBJ whole genome shotgun (WGS) entry which is preliminary data.</text>
</comment>
<dbReference type="Proteomes" id="UP001172673">
    <property type="component" value="Unassembled WGS sequence"/>
</dbReference>
<evidence type="ECO:0000313" key="2">
    <source>
        <dbReference type="Proteomes" id="UP001172673"/>
    </source>
</evidence>
<sequence length="319" mass="35106">MEIYGMLGEKLGTIGKSTQDDKQQEVESLPQWKKDFLQKPSISVRNGIAWGYDPPYEDTDTLVLTSTQSGFVDIRFPRKRELGKPIASDPSFWAFCGTSTTTFLQGDGIDMPYSSHCVWKHEIDSKGPGIDDEGDMFLLANGDCMEVGMMQNTQTGKVQMYKEYWTSPGDSGKIHLVPCVVAKTTESPNDHEAQESSLQNGSGGVIIRIGNFCQGIMRQQAASHEGRPMVADAVLVERWTRGLVSADGNPNTTTAGEQTSTATSLGWVQDWRSNTPSDTNISMPCAWVFDDSRQIGDKVEVKGTTWTIVEALLEMDQGV</sequence>
<proteinExistence type="predicted"/>
<protein>
    <submittedName>
        <fullName evidence="1">Uncharacterized protein</fullName>
    </submittedName>
</protein>
<reference evidence="1" key="1">
    <citation type="submission" date="2022-10" db="EMBL/GenBank/DDBJ databases">
        <title>Culturing micro-colonial fungi from biological soil crusts in the Mojave desert and describing Neophaeococcomyces mojavensis, and introducing the new genera and species Taxawa tesnikishii.</title>
        <authorList>
            <person name="Kurbessoian T."/>
            <person name="Stajich J.E."/>
        </authorList>
    </citation>
    <scope>NUCLEOTIDE SEQUENCE</scope>
    <source>
        <strain evidence="1">TK_41</strain>
    </source>
</reference>
<accession>A0AA39CH00</accession>
<evidence type="ECO:0000313" key="1">
    <source>
        <dbReference type="EMBL" id="KAJ9607783.1"/>
    </source>
</evidence>
<dbReference type="InterPro" id="IPR031818">
    <property type="entry name" value="Hri1"/>
</dbReference>